<protein>
    <recommendedName>
        <fullName evidence="7 16">Aspartate-semialdehyde dehydrogenase</fullName>
        <ecNumber evidence="7 16">1.2.1.11</ecNumber>
    </recommendedName>
</protein>
<dbReference type="AlphaFoldDB" id="A0A077N5I3"/>
<comment type="pathway">
    <text evidence="2">Amino-acid biosynthesis; L-methionine biosynthesis via de novo pathway; L-homoserine from L-aspartate: step 2/3.</text>
</comment>
<keyword evidence="9" id="KW-0791">Threonine biosynthesis</keyword>
<comment type="pathway">
    <text evidence="3">Amino-acid biosynthesis; L-lysine biosynthesis via DAP pathway; (S)-tetrahydrodipicolinate from L-aspartate: step 2/4.</text>
</comment>
<evidence type="ECO:0000256" key="8">
    <source>
        <dbReference type="ARBA" id="ARBA00022605"/>
    </source>
</evidence>
<gene>
    <name evidence="19" type="primary">asd</name>
    <name evidence="19" type="ORF">XBP1_260004</name>
</gene>
<dbReference type="Pfam" id="PF02774">
    <property type="entry name" value="Semialdhyde_dhC"/>
    <property type="match status" value="1"/>
</dbReference>
<dbReference type="EC" id="1.2.1.11" evidence="7 16"/>
<evidence type="ECO:0000256" key="17">
    <source>
        <dbReference type="PIRSR" id="PIRSR000148-1"/>
    </source>
</evidence>
<comment type="caution">
    <text evidence="19">The sequence shown here is derived from an EMBL/GenBank/DDBJ whole genome shotgun (WGS) entry which is preliminary data.</text>
</comment>
<keyword evidence="14" id="KW-0486">Methionine biosynthesis</keyword>
<dbReference type="GO" id="GO:0009088">
    <property type="term" value="P:threonine biosynthetic process"/>
    <property type="evidence" value="ECO:0007669"/>
    <property type="project" value="UniProtKB-UniPathway"/>
</dbReference>
<dbReference type="PANTHER" id="PTHR46278">
    <property type="entry name" value="DEHYDROGENASE, PUTATIVE-RELATED"/>
    <property type="match status" value="1"/>
</dbReference>
<feature type="active site" description="Proton acceptor" evidence="17">
    <location>
        <position position="277"/>
    </location>
</feature>
<name>A0A077N5I3_XENBV</name>
<keyword evidence="8" id="KW-0028">Amino-acid biosynthesis</keyword>
<sequence>MNMKKVGLVGWRGMVGSVLLERMLEENDFQGIVPHFYSTSSAGSVGPTINGVTYQLKNANNVQALAEMDIIITCQGGDYTKAIYPALKNSSWQGYWIDAASALRMDKNSCIILDPVNREQIDKAVNDGIKLFVGGNCSITLSLMGLAGLIKADLVEWVSLMTYQSASGAGANQVRELIAQSAYISQYLNAEELTSHSPVLPLVKKVSELITNSKIPIEALGAPLMGSIIPWIDSDLGDGNSREEWKGEVETNKILGLQPGTIPVNGLCVRVGVIRCHSAAITMKLKREVSEQEFANLVQEAHPWVNYIPNNKEDSVSKLTPAALSGSLKVGIGRYKKMSLNNEPIYSVFTVGDQLLWGAAEPLRRMLNILLGRV</sequence>
<evidence type="ECO:0000256" key="14">
    <source>
        <dbReference type="ARBA" id="ARBA00023167"/>
    </source>
</evidence>
<comment type="pathway">
    <text evidence="4">Amino-acid biosynthesis; L-threonine biosynthesis; L-threonine from L-aspartate: step 2/5.</text>
</comment>
<dbReference type="SMART" id="SM00859">
    <property type="entry name" value="Semialdhyde_dh"/>
    <property type="match status" value="1"/>
</dbReference>
<evidence type="ECO:0000256" key="13">
    <source>
        <dbReference type="ARBA" id="ARBA00023154"/>
    </source>
</evidence>
<evidence type="ECO:0000259" key="18">
    <source>
        <dbReference type="SMART" id="SM00859"/>
    </source>
</evidence>
<dbReference type="CDD" id="cd02314">
    <property type="entry name" value="VcASADH1_like_N"/>
    <property type="match status" value="1"/>
</dbReference>
<dbReference type="InterPro" id="IPR011534">
    <property type="entry name" value="Asp_ADH_gamma-type"/>
</dbReference>
<keyword evidence="12 19" id="KW-0560">Oxidoreductase</keyword>
<reference evidence="19" key="1">
    <citation type="submission" date="2013-07" db="EMBL/GenBank/DDBJ databases">
        <title>Sub-species coevolution in mutualistic symbiosis.</title>
        <authorList>
            <person name="Murfin K."/>
            <person name="Klassen J."/>
            <person name="Lee M."/>
            <person name="Forst S."/>
            <person name="Stock P."/>
            <person name="Goodrich-Blair H."/>
        </authorList>
    </citation>
    <scope>NUCLEOTIDE SEQUENCE [LARGE SCALE GENOMIC DNA]</scope>
    <source>
        <strain evidence="19">Puntauvense</strain>
    </source>
</reference>
<dbReference type="GO" id="GO:0009097">
    <property type="term" value="P:isoleucine biosynthetic process"/>
    <property type="evidence" value="ECO:0007669"/>
    <property type="project" value="InterPro"/>
</dbReference>
<dbReference type="Proteomes" id="UP000028511">
    <property type="component" value="Unassembled WGS sequence"/>
</dbReference>
<dbReference type="Gene3D" id="3.40.50.720">
    <property type="entry name" value="NAD(P)-binding Rossmann-like Domain"/>
    <property type="match status" value="1"/>
</dbReference>
<keyword evidence="10" id="KW-0521">NADP</keyword>
<dbReference type="InterPro" id="IPR000534">
    <property type="entry name" value="Semialdehyde_DH_NAD-bd"/>
</dbReference>
<comment type="function">
    <text evidence="1">Catalyzes the NADPH-dependent formation of L-aspartate-semialdehyde (L-ASA) by the reductive dephosphorylation of L-aspartyl-4-phosphate.</text>
</comment>
<evidence type="ECO:0000256" key="7">
    <source>
        <dbReference type="ARBA" id="ARBA00013120"/>
    </source>
</evidence>
<evidence type="ECO:0000256" key="9">
    <source>
        <dbReference type="ARBA" id="ARBA00022697"/>
    </source>
</evidence>
<dbReference type="GO" id="GO:0009089">
    <property type="term" value="P:lysine biosynthetic process via diaminopimelate"/>
    <property type="evidence" value="ECO:0007669"/>
    <property type="project" value="UniProtKB-UniRule"/>
</dbReference>
<evidence type="ECO:0000256" key="3">
    <source>
        <dbReference type="ARBA" id="ARBA00005076"/>
    </source>
</evidence>
<dbReference type="GO" id="GO:0009086">
    <property type="term" value="P:methionine biosynthetic process"/>
    <property type="evidence" value="ECO:0007669"/>
    <property type="project" value="UniProtKB-KW"/>
</dbReference>
<evidence type="ECO:0000313" key="19">
    <source>
        <dbReference type="EMBL" id="CDG97391.1"/>
    </source>
</evidence>
<evidence type="ECO:0000256" key="15">
    <source>
        <dbReference type="ARBA" id="ARBA00047891"/>
    </source>
</evidence>
<dbReference type="GO" id="GO:0004073">
    <property type="term" value="F:aspartate-semialdehyde dehydrogenase activity"/>
    <property type="evidence" value="ECO:0007669"/>
    <property type="project" value="UniProtKB-UniRule"/>
</dbReference>
<accession>A0A077N5I3</accession>
<dbReference type="Pfam" id="PF01118">
    <property type="entry name" value="Semialdhyde_dh"/>
    <property type="match status" value="1"/>
</dbReference>
<comment type="similarity">
    <text evidence="5">Belongs to the aspartate-semialdehyde dehydrogenase family.</text>
</comment>
<comment type="catalytic activity">
    <reaction evidence="15">
        <text>L-aspartate 4-semialdehyde + phosphate + NADP(+) = 4-phospho-L-aspartate + NADPH + H(+)</text>
        <dbReference type="Rhea" id="RHEA:24284"/>
        <dbReference type="ChEBI" id="CHEBI:15378"/>
        <dbReference type="ChEBI" id="CHEBI:43474"/>
        <dbReference type="ChEBI" id="CHEBI:57535"/>
        <dbReference type="ChEBI" id="CHEBI:57783"/>
        <dbReference type="ChEBI" id="CHEBI:58349"/>
        <dbReference type="ChEBI" id="CHEBI:537519"/>
        <dbReference type="EC" id="1.2.1.11"/>
    </reaction>
</comment>
<dbReference type="GO" id="GO:0046983">
    <property type="term" value="F:protein dimerization activity"/>
    <property type="evidence" value="ECO:0007669"/>
    <property type="project" value="InterPro"/>
</dbReference>
<dbReference type="EMBL" id="CBSW010000179">
    <property type="protein sequence ID" value="CDG97391.1"/>
    <property type="molecule type" value="Genomic_DNA"/>
</dbReference>
<dbReference type="NCBIfam" id="NF005144">
    <property type="entry name" value="PRK06598.1"/>
    <property type="match status" value="1"/>
</dbReference>
<dbReference type="InterPro" id="IPR036291">
    <property type="entry name" value="NAD(P)-bd_dom_sf"/>
</dbReference>
<evidence type="ECO:0000256" key="16">
    <source>
        <dbReference type="NCBIfam" id="TIGR01745"/>
    </source>
</evidence>
<evidence type="ECO:0000256" key="11">
    <source>
        <dbReference type="ARBA" id="ARBA00022915"/>
    </source>
</evidence>
<dbReference type="PANTHER" id="PTHR46278:SF4">
    <property type="entry name" value="ASPARTATE-SEMIALDEHYDE DEHYDROGENASE"/>
    <property type="match status" value="1"/>
</dbReference>
<dbReference type="UniPathway" id="UPA00051">
    <property type="reaction ID" value="UER00464"/>
</dbReference>
<dbReference type="GO" id="GO:0019877">
    <property type="term" value="P:diaminopimelate biosynthetic process"/>
    <property type="evidence" value="ECO:0007669"/>
    <property type="project" value="UniProtKB-KW"/>
</dbReference>
<dbReference type="Gene3D" id="3.30.360.10">
    <property type="entry name" value="Dihydrodipicolinate Reductase, domain 2"/>
    <property type="match status" value="1"/>
</dbReference>
<dbReference type="GO" id="GO:0051287">
    <property type="term" value="F:NAD binding"/>
    <property type="evidence" value="ECO:0007669"/>
    <property type="project" value="InterPro"/>
</dbReference>
<dbReference type="PIRSF" id="PIRSF000148">
    <property type="entry name" value="ASA_dh"/>
    <property type="match status" value="1"/>
</dbReference>
<evidence type="ECO:0000256" key="1">
    <source>
        <dbReference type="ARBA" id="ARBA00002492"/>
    </source>
</evidence>
<dbReference type="SUPFAM" id="SSF51735">
    <property type="entry name" value="NAD(P)-binding Rossmann-fold domains"/>
    <property type="match status" value="1"/>
</dbReference>
<organism evidence="19">
    <name type="scientific">Xenorhabdus bovienii str. puntauvense</name>
    <dbReference type="NCBI Taxonomy" id="1398201"/>
    <lineage>
        <taxon>Bacteria</taxon>
        <taxon>Pseudomonadati</taxon>
        <taxon>Pseudomonadota</taxon>
        <taxon>Gammaproteobacteria</taxon>
        <taxon>Enterobacterales</taxon>
        <taxon>Morganellaceae</taxon>
        <taxon>Xenorhabdus</taxon>
    </lineage>
</organism>
<dbReference type="GO" id="GO:0050661">
    <property type="term" value="F:NADP binding"/>
    <property type="evidence" value="ECO:0007669"/>
    <property type="project" value="InterPro"/>
</dbReference>
<dbReference type="InterPro" id="IPR000319">
    <property type="entry name" value="Asp-semialdehyde_DH_CS"/>
</dbReference>
<comment type="subunit">
    <text evidence="6">Homodimer.</text>
</comment>
<evidence type="ECO:0000256" key="12">
    <source>
        <dbReference type="ARBA" id="ARBA00023002"/>
    </source>
</evidence>
<dbReference type="NCBIfam" id="TIGR01745">
    <property type="entry name" value="asd_gamma"/>
    <property type="match status" value="1"/>
</dbReference>
<evidence type="ECO:0000256" key="2">
    <source>
        <dbReference type="ARBA" id="ARBA00005021"/>
    </source>
</evidence>
<proteinExistence type="inferred from homology"/>
<evidence type="ECO:0000256" key="10">
    <source>
        <dbReference type="ARBA" id="ARBA00022857"/>
    </source>
</evidence>
<evidence type="ECO:0000256" key="4">
    <source>
        <dbReference type="ARBA" id="ARBA00005097"/>
    </source>
</evidence>
<dbReference type="HOGENOM" id="CLU_066397_0_0_6"/>
<evidence type="ECO:0000256" key="6">
    <source>
        <dbReference type="ARBA" id="ARBA00011738"/>
    </source>
</evidence>
<dbReference type="InterPro" id="IPR012280">
    <property type="entry name" value="Semialdhyde_DH_dimer_dom"/>
</dbReference>
<dbReference type="UniPathway" id="UPA00034">
    <property type="reaction ID" value="UER00016"/>
</dbReference>
<keyword evidence="11" id="KW-0220">Diaminopimelate biosynthesis</keyword>
<feature type="domain" description="Semialdehyde dehydrogenase NAD-binding" evidence="18">
    <location>
        <begin position="5"/>
        <end position="124"/>
    </location>
</feature>
<feature type="active site" description="Acyl-thioester intermediate" evidence="17">
    <location>
        <position position="137"/>
    </location>
</feature>
<dbReference type="PROSITE" id="PS01103">
    <property type="entry name" value="ASD"/>
    <property type="match status" value="1"/>
</dbReference>
<evidence type="ECO:0000256" key="5">
    <source>
        <dbReference type="ARBA" id="ARBA00010584"/>
    </source>
</evidence>
<dbReference type="UniPathway" id="UPA00050">
    <property type="reaction ID" value="UER00463"/>
</dbReference>
<dbReference type="SUPFAM" id="SSF55347">
    <property type="entry name" value="Glyceraldehyde-3-phosphate dehydrogenase-like, C-terminal domain"/>
    <property type="match status" value="1"/>
</dbReference>
<keyword evidence="13" id="KW-0457">Lysine biosynthesis</keyword>